<dbReference type="Proteomes" id="UP000246894">
    <property type="component" value="Chromosome"/>
</dbReference>
<dbReference type="KEGG" id="aum:AURMO_00407"/>
<dbReference type="InterPro" id="IPR014748">
    <property type="entry name" value="Enoyl-CoA_hydra_C"/>
</dbReference>
<gene>
    <name evidence="2" type="ORF">AURMO_00407</name>
</gene>
<dbReference type="NCBIfam" id="NF005126">
    <property type="entry name" value="PRK06563.1"/>
    <property type="match status" value="1"/>
</dbReference>
<proteinExistence type="inferred from homology"/>
<accession>A0A2Z3RY26</accession>
<organism evidence="2 3">
    <name type="scientific">Aurantimicrobium photophilum</name>
    <dbReference type="NCBI Taxonomy" id="1987356"/>
    <lineage>
        <taxon>Bacteria</taxon>
        <taxon>Bacillati</taxon>
        <taxon>Actinomycetota</taxon>
        <taxon>Actinomycetes</taxon>
        <taxon>Micrococcales</taxon>
        <taxon>Microbacteriaceae</taxon>
        <taxon>Aurantimicrobium</taxon>
    </lineage>
</organism>
<reference evidence="2 3" key="1">
    <citation type="submission" date="2017-10" db="EMBL/GenBank/DDBJ databases">
        <title>Genome of an Actinobacterium that displays light-enhanced growth.</title>
        <authorList>
            <person name="Maresca J.A."/>
            <person name="Hempel P."/>
            <person name="Shevchenko O."/>
            <person name="Miller K.J."/>
            <person name="Hahn M.W."/>
        </authorList>
    </citation>
    <scope>NUCLEOTIDE SEQUENCE [LARGE SCALE GENOMIC DNA]</scope>
    <source>
        <strain evidence="2 3">MWH-Mo1</strain>
    </source>
</reference>
<dbReference type="InterPro" id="IPR029045">
    <property type="entry name" value="ClpP/crotonase-like_dom_sf"/>
</dbReference>
<dbReference type="SUPFAM" id="SSF52096">
    <property type="entry name" value="ClpP/crotonase"/>
    <property type="match status" value="1"/>
</dbReference>
<keyword evidence="2" id="KW-0456">Lyase</keyword>
<dbReference type="Gene3D" id="3.90.226.10">
    <property type="entry name" value="2-enoyl-CoA Hydratase, Chain A, domain 1"/>
    <property type="match status" value="1"/>
</dbReference>
<dbReference type="PANTHER" id="PTHR43802:SF1">
    <property type="entry name" value="IP11341P-RELATED"/>
    <property type="match status" value="1"/>
</dbReference>
<sequence>MTRHNAILLVSTVGHIRHLQLNRAEKMNAANRQMLSELSLEYAEADRDDNVRVVVVSAAGDHFTAGLDLGDVLGTASQSGLDLTPQGGIDPWGITTAPISKPVIVAVQGTCLTLGVELILASELAVADETTVFGQLEVTRGIMPFGGATTRFAQRVGWAHASRYLLTGETFSAAEALRIGLINEVVPAGTQVERAMELAGLIAEQAPLAVQATLRNARVARAVVEKEALSQLPKELSALLSSQDFHAGVAAFTTRSKPEFTGK</sequence>
<dbReference type="OrthoDB" id="9777711at2"/>
<evidence type="ECO:0000313" key="3">
    <source>
        <dbReference type="Proteomes" id="UP000246894"/>
    </source>
</evidence>
<dbReference type="RefSeq" id="WP_110232914.1">
    <property type="nucleotide sequence ID" value="NZ_CP023994.1"/>
</dbReference>
<evidence type="ECO:0000313" key="2">
    <source>
        <dbReference type="EMBL" id="AWR21024.1"/>
    </source>
</evidence>
<dbReference type="EMBL" id="CP023994">
    <property type="protein sequence ID" value="AWR21024.1"/>
    <property type="molecule type" value="Genomic_DNA"/>
</dbReference>
<dbReference type="GO" id="GO:0004300">
    <property type="term" value="F:enoyl-CoA hydratase activity"/>
    <property type="evidence" value="ECO:0007669"/>
    <property type="project" value="UniProtKB-EC"/>
</dbReference>
<name>A0A2Z3RY26_9MICO</name>
<comment type="similarity">
    <text evidence="1">Belongs to the enoyl-CoA hydratase/isomerase family.</text>
</comment>
<dbReference type="Pfam" id="PF00378">
    <property type="entry name" value="ECH_1"/>
    <property type="match status" value="1"/>
</dbReference>
<dbReference type="Gene3D" id="1.10.12.10">
    <property type="entry name" value="Lyase 2-enoyl-coa Hydratase, Chain A, domain 2"/>
    <property type="match status" value="1"/>
</dbReference>
<dbReference type="PANTHER" id="PTHR43802">
    <property type="entry name" value="ENOYL-COA HYDRATASE"/>
    <property type="match status" value="1"/>
</dbReference>
<dbReference type="CDD" id="cd06558">
    <property type="entry name" value="crotonase-like"/>
    <property type="match status" value="1"/>
</dbReference>
<evidence type="ECO:0000256" key="1">
    <source>
        <dbReference type="ARBA" id="ARBA00005254"/>
    </source>
</evidence>
<keyword evidence="3" id="KW-1185">Reference proteome</keyword>
<dbReference type="AlphaFoldDB" id="A0A2Z3RY26"/>
<protein>
    <submittedName>
        <fullName evidence="2">2,3-dehydroadipyl-CoA hydratase</fullName>
        <ecNumber evidence="2">4.2.1.17</ecNumber>
    </submittedName>
</protein>
<dbReference type="InterPro" id="IPR001753">
    <property type="entry name" value="Enoyl-CoA_hydra/iso"/>
</dbReference>
<dbReference type="EC" id="4.2.1.17" evidence="2"/>